<name>A0ABU1RUD3_9GAMM</name>
<dbReference type="PANTHER" id="PTHR45138">
    <property type="entry name" value="REGULATORY COMPONENTS OF SENSORY TRANSDUCTION SYSTEM"/>
    <property type="match status" value="1"/>
</dbReference>
<dbReference type="SUPFAM" id="SSF55073">
    <property type="entry name" value="Nucleotide cyclase"/>
    <property type="match status" value="1"/>
</dbReference>
<dbReference type="PROSITE" id="PS50887">
    <property type="entry name" value="GGDEF"/>
    <property type="match status" value="1"/>
</dbReference>
<dbReference type="EC" id="2.7.7.65" evidence="1"/>
<feature type="transmembrane region" description="Helical" evidence="4">
    <location>
        <begin position="69"/>
        <end position="87"/>
    </location>
</feature>
<dbReference type="PANTHER" id="PTHR45138:SF9">
    <property type="entry name" value="DIGUANYLATE CYCLASE DGCM-RELATED"/>
    <property type="match status" value="1"/>
</dbReference>
<evidence type="ECO:0000256" key="1">
    <source>
        <dbReference type="ARBA" id="ARBA00012528"/>
    </source>
</evidence>
<evidence type="ECO:0000313" key="7">
    <source>
        <dbReference type="Proteomes" id="UP001254759"/>
    </source>
</evidence>
<dbReference type="Proteomes" id="UP001254759">
    <property type="component" value="Unassembled WGS sequence"/>
</dbReference>
<evidence type="ECO:0000256" key="2">
    <source>
        <dbReference type="ARBA" id="ARBA00034247"/>
    </source>
</evidence>
<dbReference type="InterPro" id="IPR043128">
    <property type="entry name" value="Rev_trsase/Diguanyl_cyclase"/>
</dbReference>
<feature type="transmembrane region" description="Helical" evidence="4">
    <location>
        <begin position="135"/>
        <end position="153"/>
    </location>
</feature>
<evidence type="ECO:0000256" key="4">
    <source>
        <dbReference type="SAM" id="Phobius"/>
    </source>
</evidence>
<organism evidence="6 7">
    <name type="scientific">Pseudoxanthomonas sacheonensis</name>
    <dbReference type="NCBI Taxonomy" id="443615"/>
    <lineage>
        <taxon>Bacteria</taxon>
        <taxon>Pseudomonadati</taxon>
        <taxon>Pseudomonadota</taxon>
        <taxon>Gammaproteobacteria</taxon>
        <taxon>Lysobacterales</taxon>
        <taxon>Lysobacteraceae</taxon>
        <taxon>Pseudoxanthomonas</taxon>
    </lineage>
</organism>
<dbReference type="InterPro" id="IPR000160">
    <property type="entry name" value="GGDEF_dom"/>
</dbReference>
<proteinExistence type="predicted"/>
<dbReference type="NCBIfam" id="TIGR00254">
    <property type="entry name" value="GGDEF"/>
    <property type="match status" value="1"/>
</dbReference>
<protein>
    <recommendedName>
        <fullName evidence="1">diguanylate cyclase</fullName>
        <ecNumber evidence="1">2.7.7.65</ecNumber>
    </recommendedName>
</protein>
<keyword evidence="4" id="KW-1133">Transmembrane helix</keyword>
<reference evidence="6 7" key="1">
    <citation type="submission" date="2023-07" db="EMBL/GenBank/DDBJ databases">
        <title>Sorghum-associated microbial communities from plants grown in Nebraska, USA.</title>
        <authorList>
            <person name="Schachtman D."/>
        </authorList>
    </citation>
    <scope>NUCLEOTIDE SEQUENCE [LARGE SCALE GENOMIC DNA]</scope>
    <source>
        <strain evidence="6 7">BE107</strain>
    </source>
</reference>
<dbReference type="Gene3D" id="3.30.70.270">
    <property type="match status" value="1"/>
</dbReference>
<dbReference type="CDD" id="cd01949">
    <property type="entry name" value="GGDEF"/>
    <property type="match status" value="1"/>
</dbReference>
<keyword evidence="4" id="KW-0812">Transmembrane</keyword>
<feature type="transmembrane region" description="Helical" evidence="4">
    <location>
        <begin position="37"/>
        <end position="57"/>
    </location>
</feature>
<comment type="catalytic activity">
    <reaction evidence="2">
        <text>2 GTP = 3',3'-c-di-GMP + 2 diphosphate</text>
        <dbReference type="Rhea" id="RHEA:24898"/>
        <dbReference type="ChEBI" id="CHEBI:33019"/>
        <dbReference type="ChEBI" id="CHEBI:37565"/>
        <dbReference type="ChEBI" id="CHEBI:58805"/>
        <dbReference type="EC" id="2.7.7.65"/>
    </reaction>
</comment>
<accession>A0ABU1RUD3</accession>
<dbReference type="SMART" id="SM00267">
    <property type="entry name" value="GGDEF"/>
    <property type="match status" value="1"/>
</dbReference>
<keyword evidence="7" id="KW-1185">Reference proteome</keyword>
<feature type="domain" description="GGDEF" evidence="5">
    <location>
        <begin position="196"/>
        <end position="325"/>
    </location>
</feature>
<feature type="transmembrane region" description="Helical" evidence="4">
    <location>
        <begin position="12"/>
        <end position="31"/>
    </location>
</feature>
<dbReference type="InterPro" id="IPR029787">
    <property type="entry name" value="Nucleotide_cyclase"/>
</dbReference>
<gene>
    <name evidence="6" type="ORF">J2W94_002681</name>
</gene>
<evidence type="ECO:0000313" key="6">
    <source>
        <dbReference type="EMBL" id="MDR6842387.1"/>
    </source>
</evidence>
<comment type="caution">
    <text evidence="6">The sequence shown here is derived from an EMBL/GenBank/DDBJ whole genome shotgun (WGS) entry which is preliminary data.</text>
</comment>
<feature type="transmembrane region" description="Helical" evidence="4">
    <location>
        <begin position="93"/>
        <end position="123"/>
    </location>
</feature>
<dbReference type="InterPro" id="IPR050469">
    <property type="entry name" value="Diguanylate_Cyclase"/>
</dbReference>
<sequence length="342" mass="37114">MLKRLQRNSQLGIIVLLGLTTAFTLALFAAYRALHGQWAAASIDFSIVVLICAPVFYAMRTGNAAGPGAFMCATNSLGCAVACYVIGPASLPWVYLVLMTNFFIAGPRQALAFNLLLTFVLLLQPHLFALPIDRMSASVAAALVTLFAYLFGLRVSSDHQVLEKLASLDALTGLPNRRMMESALEEAVALQRIGKRNHGLLIADIDHFKEVNDTHGHAAGDAAIADLAAILKFEMRRHDKVFRFGGEEFVVLLEVDSHEDLRAAGERLRQAVRSALRGPGGRITVSLGGAMVGDEVRWQEWFSLADEALYQAKNKGRDSSVIAGLAAPDREQETQSAPEQVP</sequence>
<dbReference type="EMBL" id="JAVDTT010000003">
    <property type="protein sequence ID" value="MDR6842387.1"/>
    <property type="molecule type" value="Genomic_DNA"/>
</dbReference>
<dbReference type="Pfam" id="PF00990">
    <property type="entry name" value="GGDEF"/>
    <property type="match status" value="1"/>
</dbReference>
<feature type="region of interest" description="Disordered" evidence="3">
    <location>
        <begin position="321"/>
        <end position="342"/>
    </location>
</feature>
<keyword evidence="4" id="KW-0472">Membrane</keyword>
<evidence type="ECO:0000259" key="5">
    <source>
        <dbReference type="PROSITE" id="PS50887"/>
    </source>
</evidence>
<evidence type="ECO:0000256" key="3">
    <source>
        <dbReference type="SAM" id="MobiDB-lite"/>
    </source>
</evidence>